<proteinExistence type="predicted"/>
<evidence type="ECO:0000313" key="2">
    <source>
        <dbReference type="Proteomes" id="UP001171945"/>
    </source>
</evidence>
<accession>A0ABT7VQT1</accession>
<evidence type="ECO:0000313" key="1">
    <source>
        <dbReference type="EMBL" id="MDM8562024.1"/>
    </source>
</evidence>
<organism evidence="1 2">
    <name type="scientific">Candidatus Marithioploca araucensis</name>
    <dbReference type="NCBI Taxonomy" id="70273"/>
    <lineage>
        <taxon>Bacteria</taxon>
        <taxon>Pseudomonadati</taxon>
        <taxon>Pseudomonadota</taxon>
        <taxon>Gammaproteobacteria</taxon>
        <taxon>Thiotrichales</taxon>
        <taxon>Thiotrichaceae</taxon>
        <taxon>Candidatus Marithioploca</taxon>
    </lineage>
</organism>
<name>A0ABT7VQT1_9GAMM</name>
<gene>
    <name evidence="1" type="ORF">QUF54_01570</name>
</gene>
<keyword evidence="2" id="KW-1185">Reference proteome</keyword>
<protein>
    <recommendedName>
        <fullName evidence="3">Transposase</fullName>
    </recommendedName>
</protein>
<reference evidence="1" key="1">
    <citation type="submission" date="2023-06" db="EMBL/GenBank/DDBJ databases">
        <title>Uncultivated large filamentous bacteria from sulfidic sediments reveal new species and different genomic features in energy metabolism and defense.</title>
        <authorList>
            <person name="Fonseca A."/>
        </authorList>
    </citation>
    <scope>NUCLEOTIDE SEQUENCE</scope>
    <source>
        <strain evidence="1">HSG4</strain>
    </source>
</reference>
<dbReference type="Proteomes" id="UP001171945">
    <property type="component" value="Unassembled WGS sequence"/>
</dbReference>
<evidence type="ECO:0008006" key="3">
    <source>
        <dbReference type="Google" id="ProtNLM"/>
    </source>
</evidence>
<comment type="caution">
    <text evidence="1">The sequence shown here is derived from an EMBL/GenBank/DDBJ whole genome shotgun (WGS) entry which is preliminary data.</text>
</comment>
<sequence>MKNLEQFKKNGLFVLLALMTRHLKINTALRASSQVGWATGVLNLKRFFRLFFTRFLMARNPIFGKNRISYSRSQTEFGNAFHDALRRVPGRSASMNGFPNKVCEPEKQEETHISSLTSYGRSGKIVGYSGCSI</sequence>
<dbReference type="EMBL" id="JAUCGM010000039">
    <property type="protein sequence ID" value="MDM8562024.1"/>
    <property type="molecule type" value="Genomic_DNA"/>
</dbReference>